<dbReference type="PANTHER" id="PTHR21666:SF268">
    <property type="entry name" value="PEPTIDASE M23 DOMAIN-CONTAINING PROTEIN"/>
    <property type="match status" value="1"/>
</dbReference>
<dbReference type="SUPFAM" id="SSF51261">
    <property type="entry name" value="Duplicated hybrid motif"/>
    <property type="match status" value="1"/>
</dbReference>
<dbReference type="OrthoDB" id="9810477at2"/>
<reference evidence="3 4" key="1">
    <citation type="submission" date="2016-10" db="EMBL/GenBank/DDBJ databases">
        <authorList>
            <person name="de Groot N.N."/>
        </authorList>
    </citation>
    <scope>NUCLEOTIDE SEQUENCE [LARGE SCALE GENOMIC DNA]</scope>
    <source>
        <strain evidence="3 4">DSM 43941</strain>
    </source>
</reference>
<dbReference type="Pfam" id="PF01551">
    <property type="entry name" value="Peptidase_M23"/>
    <property type="match status" value="1"/>
</dbReference>
<organism evidence="3 4">
    <name type="scientific">Actinoplanes derwentensis</name>
    <dbReference type="NCBI Taxonomy" id="113562"/>
    <lineage>
        <taxon>Bacteria</taxon>
        <taxon>Bacillati</taxon>
        <taxon>Actinomycetota</taxon>
        <taxon>Actinomycetes</taxon>
        <taxon>Micromonosporales</taxon>
        <taxon>Micromonosporaceae</taxon>
        <taxon>Actinoplanes</taxon>
    </lineage>
</organism>
<dbReference type="STRING" id="113562.SAMN04489716_4245"/>
<dbReference type="InterPro" id="IPR016047">
    <property type="entry name" value="M23ase_b-sheet_dom"/>
</dbReference>
<sequence length="228" mass="23986">MKIHPYLAGFTALAVLAGLGAGEAVTAPADQRQAAVVTSPAQQAVAEAPADLELVAAAATRKYIFPVKAANVAFHKTHSGYPATDIFAACGKPFRATTDGVVLEVSRVDKYKKGKPDGPYNGGKFVSILGDDGVRYYGSHLSVVTAGIKKGVRVKAGKHLGKVGKTGNANNVCHVHYGISPACKKTGDWKVRRGVVWPASYLTSWRKGGEKSPAKAVAAWKKKNNCKA</sequence>
<dbReference type="CDD" id="cd12797">
    <property type="entry name" value="M23_peptidase"/>
    <property type="match status" value="1"/>
</dbReference>
<dbReference type="GO" id="GO:0004222">
    <property type="term" value="F:metalloendopeptidase activity"/>
    <property type="evidence" value="ECO:0007669"/>
    <property type="project" value="TreeGrafter"/>
</dbReference>
<feature type="chain" id="PRO_5039470560" evidence="1">
    <location>
        <begin position="18"/>
        <end position="228"/>
    </location>
</feature>
<accession>A0A1H2B0L3</accession>
<proteinExistence type="predicted"/>
<feature type="signal peptide" evidence="1">
    <location>
        <begin position="1"/>
        <end position="17"/>
    </location>
</feature>
<feature type="domain" description="M23ase beta-sheet core" evidence="2">
    <location>
        <begin position="83"/>
        <end position="181"/>
    </location>
</feature>
<evidence type="ECO:0000313" key="4">
    <source>
        <dbReference type="Proteomes" id="UP000198688"/>
    </source>
</evidence>
<dbReference type="RefSeq" id="WP_092546224.1">
    <property type="nucleotide sequence ID" value="NZ_BOMJ01000046.1"/>
</dbReference>
<gene>
    <name evidence="3" type="ORF">SAMN04489716_4245</name>
</gene>
<name>A0A1H2B0L3_9ACTN</name>
<protein>
    <submittedName>
        <fullName evidence="3">Peptidase family M23</fullName>
    </submittedName>
</protein>
<dbReference type="InterPro" id="IPR050570">
    <property type="entry name" value="Cell_wall_metabolism_enzyme"/>
</dbReference>
<keyword evidence="1" id="KW-0732">Signal</keyword>
<dbReference type="Proteomes" id="UP000198688">
    <property type="component" value="Chromosome I"/>
</dbReference>
<evidence type="ECO:0000256" key="1">
    <source>
        <dbReference type="SAM" id="SignalP"/>
    </source>
</evidence>
<dbReference type="EMBL" id="LT629758">
    <property type="protein sequence ID" value="SDT51741.1"/>
    <property type="molecule type" value="Genomic_DNA"/>
</dbReference>
<dbReference type="AlphaFoldDB" id="A0A1H2B0L3"/>
<dbReference type="PANTHER" id="PTHR21666">
    <property type="entry name" value="PEPTIDASE-RELATED"/>
    <property type="match status" value="1"/>
</dbReference>
<dbReference type="InterPro" id="IPR011055">
    <property type="entry name" value="Dup_hybrid_motif"/>
</dbReference>
<evidence type="ECO:0000313" key="3">
    <source>
        <dbReference type="EMBL" id="SDT51741.1"/>
    </source>
</evidence>
<evidence type="ECO:0000259" key="2">
    <source>
        <dbReference type="Pfam" id="PF01551"/>
    </source>
</evidence>
<dbReference type="Gene3D" id="2.70.70.10">
    <property type="entry name" value="Glucose Permease (Domain IIA)"/>
    <property type="match status" value="1"/>
</dbReference>
<keyword evidence="4" id="KW-1185">Reference proteome</keyword>